<dbReference type="InterPro" id="IPR020449">
    <property type="entry name" value="Tscrpt_reg_AraC-type_HTH"/>
</dbReference>
<dbReference type="Gene3D" id="1.10.10.60">
    <property type="entry name" value="Homeodomain-like"/>
    <property type="match status" value="1"/>
</dbReference>
<dbReference type="SMART" id="SM00342">
    <property type="entry name" value="HTH_ARAC"/>
    <property type="match status" value="1"/>
</dbReference>
<evidence type="ECO:0000256" key="2">
    <source>
        <dbReference type="ARBA" id="ARBA00023125"/>
    </source>
</evidence>
<dbReference type="GO" id="GO:0003700">
    <property type="term" value="F:DNA-binding transcription factor activity"/>
    <property type="evidence" value="ECO:0007669"/>
    <property type="project" value="InterPro"/>
</dbReference>
<keyword evidence="2" id="KW-0238">DNA-binding</keyword>
<dbReference type="SUPFAM" id="SSF46689">
    <property type="entry name" value="Homeodomain-like"/>
    <property type="match status" value="1"/>
</dbReference>
<dbReference type="InterPro" id="IPR009057">
    <property type="entry name" value="Homeodomain-like_sf"/>
</dbReference>
<sequence length="380" mass="41629">MAGLSGAGAVPAVSGIVAQPRGRSHGMGFARAEAIRGAYLLHDRFRRQCCEAESGETEDTVCVHEIGSTPIREYEFGSLEEYNRVMADAFVPLVVFSRQPTFRCRFRAAGHADVWCFDIAASDHVVQRTDAHIQASPTGEYYKVCVMLHGICTVLQDGREAVLRGGDLAVCDTTRPYTLVMSEGARTAVLMFPRALVTIPPSTASEVTATRFGGDHGVAPIVSAFLASLVDNLESFTGAAGHRLGQHVVDLVATMLFDGLELDEPAARRSPLMARVCEFIDERLHDPELSLGTIAAAHFVSTRHLQALFQRERTTVTAWIRERRLEMCRRDLGDPYLAGESVASIATKWGFVEPSHFSRAFKAQYGRSPRAFRDQLEAAA</sequence>
<keyword evidence="3" id="KW-0804">Transcription</keyword>
<evidence type="ECO:0000313" key="5">
    <source>
        <dbReference type="EMBL" id="KAB1646678.1"/>
    </source>
</evidence>
<dbReference type="OrthoDB" id="9799345at2"/>
<evidence type="ECO:0000256" key="1">
    <source>
        <dbReference type="ARBA" id="ARBA00023015"/>
    </source>
</evidence>
<dbReference type="PANTHER" id="PTHR46796:SF6">
    <property type="entry name" value="ARAC SUBFAMILY"/>
    <property type="match status" value="1"/>
</dbReference>
<keyword evidence="1" id="KW-0805">Transcription regulation</keyword>
<dbReference type="InterPro" id="IPR050204">
    <property type="entry name" value="AraC_XylS_family_regulators"/>
</dbReference>
<dbReference type="PRINTS" id="PR00032">
    <property type="entry name" value="HTHARAC"/>
</dbReference>
<feature type="domain" description="HTH araC/xylS-type" evidence="4">
    <location>
        <begin position="274"/>
        <end position="375"/>
    </location>
</feature>
<reference evidence="5 6" key="1">
    <citation type="submission" date="2019-09" db="EMBL/GenBank/DDBJ databases">
        <title>Phylogeny of genus Pseudoclavibacter and closely related genus.</title>
        <authorList>
            <person name="Li Y."/>
        </authorList>
    </citation>
    <scope>NUCLEOTIDE SEQUENCE [LARGE SCALE GENOMIC DNA]</scope>
    <source>
        <strain evidence="5 6">EGI 60007</strain>
    </source>
</reference>
<dbReference type="AlphaFoldDB" id="A0A6H9WEY8"/>
<dbReference type="GO" id="GO:0043565">
    <property type="term" value="F:sequence-specific DNA binding"/>
    <property type="evidence" value="ECO:0007669"/>
    <property type="project" value="InterPro"/>
</dbReference>
<dbReference type="PANTHER" id="PTHR46796">
    <property type="entry name" value="HTH-TYPE TRANSCRIPTIONAL ACTIVATOR RHAS-RELATED"/>
    <property type="match status" value="1"/>
</dbReference>
<accession>A0A6H9WEY8</accession>
<comment type="caution">
    <text evidence="5">The sequence shown here is derived from an EMBL/GenBank/DDBJ whole genome shotgun (WGS) entry which is preliminary data.</text>
</comment>
<dbReference type="InterPro" id="IPR018060">
    <property type="entry name" value="HTH_AraC"/>
</dbReference>
<name>A0A6H9WEY8_9MICO</name>
<dbReference type="Pfam" id="PF12833">
    <property type="entry name" value="HTH_18"/>
    <property type="match status" value="1"/>
</dbReference>
<protein>
    <submittedName>
        <fullName evidence="5">Helix-turn-helix domain-containing protein</fullName>
    </submittedName>
</protein>
<proteinExistence type="predicted"/>
<gene>
    <name evidence="5" type="ORF">F8O04_13055</name>
</gene>
<organism evidence="5 6">
    <name type="scientific">Pseudoclavibacter endophyticus</name>
    <dbReference type="NCBI Taxonomy" id="1778590"/>
    <lineage>
        <taxon>Bacteria</taxon>
        <taxon>Bacillati</taxon>
        <taxon>Actinomycetota</taxon>
        <taxon>Actinomycetes</taxon>
        <taxon>Micrococcales</taxon>
        <taxon>Microbacteriaceae</taxon>
        <taxon>Pseudoclavibacter</taxon>
    </lineage>
</organism>
<evidence type="ECO:0000259" key="4">
    <source>
        <dbReference type="PROSITE" id="PS01124"/>
    </source>
</evidence>
<dbReference type="Proteomes" id="UP000431744">
    <property type="component" value="Unassembled WGS sequence"/>
</dbReference>
<dbReference type="EMBL" id="WBJY01000004">
    <property type="protein sequence ID" value="KAB1646678.1"/>
    <property type="molecule type" value="Genomic_DNA"/>
</dbReference>
<dbReference type="Pfam" id="PF14525">
    <property type="entry name" value="AraC_binding_2"/>
    <property type="match status" value="1"/>
</dbReference>
<evidence type="ECO:0000313" key="6">
    <source>
        <dbReference type="Proteomes" id="UP000431744"/>
    </source>
</evidence>
<evidence type="ECO:0000256" key="3">
    <source>
        <dbReference type="ARBA" id="ARBA00023163"/>
    </source>
</evidence>
<keyword evidence="6" id="KW-1185">Reference proteome</keyword>
<dbReference type="InterPro" id="IPR035418">
    <property type="entry name" value="AraC-bd_2"/>
</dbReference>
<dbReference type="PROSITE" id="PS01124">
    <property type="entry name" value="HTH_ARAC_FAMILY_2"/>
    <property type="match status" value="1"/>
</dbReference>